<name>A0A6B3SVQ9_9BURK</name>
<proteinExistence type="predicted"/>
<reference evidence="1 2" key="1">
    <citation type="submission" date="2020-02" db="EMBL/GenBank/DDBJ databases">
        <authorList>
            <person name="Kim M.K."/>
        </authorList>
    </citation>
    <scope>NUCLEOTIDE SEQUENCE [LARGE SCALE GENOMIC DNA]</scope>
    <source>
        <strain evidence="1 2">17J57-3</strain>
    </source>
</reference>
<gene>
    <name evidence="1" type="ORF">G3574_15335</name>
</gene>
<keyword evidence="2" id="KW-1185">Reference proteome</keyword>
<dbReference type="AlphaFoldDB" id="A0A6B3SVQ9"/>
<dbReference type="RefSeq" id="WP_163964769.1">
    <property type="nucleotide sequence ID" value="NZ_JAAIVB010000051.1"/>
</dbReference>
<comment type="caution">
    <text evidence="1">The sequence shown here is derived from an EMBL/GenBank/DDBJ whole genome shotgun (WGS) entry which is preliminary data.</text>
</comment>
<protein>
    <submittedName>
        <fullName evidence="1">Uncharacterized protein</fullName>
    </submittedName>
</protein>
<evidence type="ECO:0000313" key="1">
    <source>
        <dbReference type="EMBL" id="NEX62462.1"/>
    </source>
</evidence>
<organism evidence="1 2">
    <name type="scientific">Noviherbaspirillum galbum</name>
    <dbReference type="NCBI Taxonomy" id="2709383"/>
    <lineage>
        <taxon>Bacteria</taxon>
        <taxon>Pseudomonadati</taxon>
        <taxon>Pseudomonadota</taxon>
        <taxon>Betaproteobacteria</taxon>
        <taxon>Burkholderiales</taxon>
        <taxon>Oxalobacteraceae</taxon>
        <taxon>Noviherbaspirillum</taxon>
    </lineage>
</organism>
<sequence length="132" mass="15215">MMRSTNYLIVVVAGGNVYDVFYEQVHLTPTGVLKRFWEEYAMDVVGKEYPAEPEIVGLYAARGKINEIPPAEWVSLESGLPVRREFEFTREDIKKIESLQEEYPGDDDRAIIMRALDALREKQESRNTSLQT</sequence>
<accession>A0A6B3SVQ9</accession>
<evidence type="ECO:0000313" key="2">
    <source>
        <dbReference type="Proteomes" id="UP000482155"/>
    </source>
</evidence>
<dbReference type="Proteomes" id="UP000482155">
    <property type="component" value="Unassembled WGS sequence"/>
</dbReference>
<dbReference type="EMBL" id="JAAIVB010000051">
    <property type="protein sequence ID" value="NEX62462.1"/>
    <property type="molecule type" value="Genomic_DNA"/>
</dbReference>